<accession>A0A1Y5RTP7</accession>
<evidence type="ECO:0000313" key="3">
    <source>
        <dbReference type="EMBL" id="SLN24777.1"/>
    </source>
</evidence>
<name>A0A1Y5RTP7_9RHOB</name>
<dbReference type="GO" id="GO:0004672">
    <property type="term" value="F:protein kinase activity"/>
    <property type="evidence" value="ECO:0007669"/>
    <property type="project" value="UniProtKB-ARBA"/>
</dbReference>
<dbReference type="EMBL" id="FWFQ01000005">
    <property type="protein sequence ID" value="SLN24777.1"/>
    <property type="molecule type" value="Genomic_DNA"/>
</dbReference>
<organism evidence="3 4">
    <name type="scientific">Pseudoruegeria aquimaris</name>
    <dbReference type="NCBI Taxonomy" id="393663"/>
    <lineage>
        <taxon>Bacteria</taxon>
        <taxon>Pseudomonadati</taxon>
        <taxon>Pseudomonadota</taxon>
        <taxon>Alphaproteobacteria</taxon>
        <taxon>Rhodobacterales</taxon>
        <taxon>Roseobacteraceae</taxon>
        <taxon>Pseudoruegeria</taxon>
    </lineage>
</organism>
<dbReference type="Pfam" id="PF01627">
    <property type="entry name" value="Hpt"/>
    <property type="match status" value="1"/>
</dbReference>
<dbReference type="AlphaFoldDB" id="A0A1Y5RTP7"/>
<evidence type="ECO:0000259" key="2">
    <source>
        <dbReference type="Pfam" id="PF01627"/>
    </source>
</evidence>
<evidence type="ECO:0000313" key="4">
    <source>
        <dbReference type="Proteomes" id="UP000193409"/>
    </source>
</evidence>
<evidence type="ECO:0000256" key="1">
    <source>
        <dbReference type="ARBA" id="ARBA00023012"/>
    </source>
</evidence>
<reference evidence="3 4" key="1">
    <citation type="submission" date="2017-03" db="EMBL/GenBank/DDBJ databases">
        <authorList>
            <person name="Afonso C.L."/>
            <person name="Miller P.J."/>
            <person name="Scott M.A."/>
            <person name="Spackman E."/>
            <person name="Goraichik I."/>
            <person name="Dimitrov K.M."/>
            <person name="Suarez D.L."/>
            <person name="Swayne D.E."/>
        </authorList>
    </citation>
    <scope>NUCLEOTIDE SEQUENCE [LARGE SCALE GENOMIC DNA]</scope>
    <source>
        <strain evidence="3 4">CECT 7680</strain>
    </source>
</reference>
<dbReference type="Proteomes" id="UP000193409">
    <property type="component" value="Unassembled WGS sequence"/>
</dbReference>
<feature type="domain" description="HPt" evidence="2">
    <location>
        <begin position="21"/>
        <end position="77"/>
    </location>
</feature>
<dbReference type="RefSeq" id="WP_085867604.1">
    <property type="nucleotide sequence ID" value="NZ_FWFQ01000005.1"/>
</dbReference>
<keyword evidence="4" id="KW-1185">Reference proteome</keyword>
<dbReference type="GO" id="GO:0000160">
    <property type="term" value="P:phosphorelay signal transduction system"/>
    <property type="evidence" value="ECO:0007669"/>
    <property type="project" value="UniProtKB-KW"/>
</dbReference>
<dbReference type="CDD" id="cd00088">
    <property type="entry name" value="HPT"/>
    <property type="match status" value="1"/>
</dbReference>
<dbReference type="OrthoDB" id="7867809at2"/>
<proteinExistence type="predicted"/>
<keyword evidence="1" id="KW-0902">Two-component regulatory system</keyword>
<protein>
    <submittedName>
        <fullName evidence="3">Hpt domain protein</fullName>
    </submittedName>
</protein>
<dbReference type="InterPro" id="IPR036641">
    <property type="entry name" value="HPT_dom_sf"/>
</dbReference>
<dbReference type="InterPro" id="IPR008207">
    <property type="entry name" value="Sig_transdc_His_kin_Hpt_dom"/>
</dbReference>
<dbReference type="SUPFAM" id="SSF47226">
    <property type="entry name" value="Histidine-containing phosphotransfer domain, HPT domain"/>
    <property type="match status" value="1"/>
</dbReference>
<dbReference type="Gene3D" id="1.20.120.160">
    <property type="entry name" value="HPT domain"/>
    <property type="match status" value="1"/>
</dbReference>
<sequence length="109" mass="12237">MIDWNRVNELREEVGPEAFDEVVEIFLEEVDETVQRLKGQIQPETFRADMHFLKGSALNLGFSEFASLCQEGETGGEVSERDPTFLQALFASYANSRTAFLASLPLHPA</sequence>
<gene>
    <name evidence="3" type="ORF">PSA7680_01046</name>
</gene>